<protein>
    <submittedName>
        <fullName evidence="1">Uncharacterized protein</fullName>
    </submittedName>
</protein>
<sequence>MAIFLHTHECGGTWVLQCVIVRSQIKIKNGRTIPEKSISQHQHITCYHHDVSGVSFYREKKYVILAGF</sequence>
<dbReference type="AlphaFoldDB" id="A0AA39F398"/>
<proteinExistence type="predicted"/>
<comment type="caution">
    <text evidence="1">The sequence shown here is derived from an EMBL/GenBank/DDBJ whole genome shotgun (WGS) entry which is preliminary data.</text>
</comment>
<dbReference type="Proteomes" id="UP001168972">
    <property type="component" value="Unassembled WGS sequence"/>
</dbReference>
<name>A0AA39F398_MICHY</name>
<accession>A0AA39F398</accession>
<evidence type="ECO:0000313" key="1">
    <source>
        <dbReference type="EMBL" id="KAK0162106.1"/>
    </source>
</evidence>
<reference evidence="1" key="1">
    <citation type="journal article" date="2023" name="bioRxiv">
        <title>Scaffold-level genome assemblies of two parasitoid biocontrol wasps reveal the parthenogenesis mechanism and an associated novel virus.</title>
        <authorList>
            <person name="Inwood S."/>
            <person name="Skelly J."/>
            <person name="Guhlin J."/>
            <person name="Harrop T."/>
            <person name="Goldson S."/>
            <person name="Dearden P."/>
        </authorList>
    </citation>
    <scope>NUCLEOTIDE SEQUENCE</scope>
    <source>
        <strain evidence="1">Lincoln</strain>
        <tissue evidence="1">Whole body</tissue>
    </source>
</reference>
<gene>
    <name evidence="1" type="ORF">PV327_008470</name>
</gene>
<dbReference type="EMBL" id="JAQQBR010001834">
    <property type="protein sequence ID" value="KAK0162106.1"/>
    <property type="molecule type" value="Genomic_DNA"/>
</dbReference>
<reference evidence="1" key="2">
    <citation type="submission" date="2023-03" db="EMBL/GenBank/DDBJ databases">
        <authorList>
            <person name="Inwood S.N."/>
            <person name="Skelly J.G."/>
            <person name="Guhlin J."/>
            <person name="Harrop T.W.R."/>
            <person name="Goldson S.G."/>
            <person name="Dearden P.K."/>
        </authorList>
    </citation>
    <scope>NUCLEOTIDE SEQUENCE</scope>
    <source>
        <strain evidence="1">Lincoln</strain>
        <tissue evidence="1">Whole body</tissue>
    </source>
</reference>
<organism evidence="1 2">
    <name type="scientific">Microctonus hyperodae</name>
    <name type="common">Parasitoid wasp</name>
    <dbReference type="NCBI Taxonomy" id="165561"/>
    <lineage>
        <taxon>Eukaryota</taxon>
        <taxon>Metazoa</taxon>
        <taxon>Ecdysozoa</taxon>
        <taxon>Arthropoda</taxon>
        <taxon>Hexapoda</taxon>
        <taxon>Insecta</taxon>
        <taxon>Pterygota</taxon>
        <taxon>Neoptera</taxon>
        <taxon>Endopterygota</taxon>
        <taxon>Hymenoptera</taxon>
        <taxon>Apocrita</taxon>
        <taxon>Ichneumonoidea</taxon>
        <taxon>Braconidae</taxon>
        <taxon>Euphorinae</taxon>
        <taxon>Microctonus</taxon>
    </lineage>
</organism>
<evidence type="ECO:0000313" key="2">
    <source>
        <dbReference type="Proteomes" id="UP001168972"/>
    </source>
</evidence>
<keyword evidence="2" id="KW-1185">Reference proteome</keyword>